<dbReference type="Pfam" id="PF02518">
    <property type="entry name" value="HATPase_c"/>
    <property type="match status" value="1"/>
</dbReference>
<feature type="domain" description="Histidine kinase" evidence="12">
    <location>
        <begin position="242"/>
        <end position="457"/>
    </location>
</feature>
<evidence type="ECO:0000313" key="15">
    <source>
        <dbReference type="Proteomes" id="UP000198598"/>
    </source>
</evidence>
<dbReference type="InterPro" id="IPR003594">
    <property type="entry name" value="HATPase_dom"/>
</dbReference>
<dbReference type="CDD" id="cd06225">
    <property type="entry name" value="HAMP"/>
    <property type="match status" value="1"/>
</dbReference>
<dbReference type="Proteomes" id="UP000198598">
    <property type="component" value="Unassembled WGS sequence"/>
</dbReference>
<evidence type="ECO:0000256" key="11">
    <source>
        <dbReference type="SAM" id="Phobius"/>
    </source>
</evidence>
<keyword evidence="5" id="KW-0808">Transferase</keyword>
<comment type="subcellular location">
    <subcellularLocation>
        <location evidence="2">Membrane</location>
    </subcellularLocation>
</comment>
<reference evidence="14 15" key="1">
    <citation type="submission" date="2016-10" db="EMBL/GenBank/DDBJ databases">
        <authorList>
            <person name="de Groot N.N."/>
        </authorList>
    </citation>
    <scope>NUCLEOTIDE SEQUENCE [LARGE SCALE GENOMIC DNA]</scope>
    <source>
        <strain evidence="14 15">DSM 26130</strain>
    </source>
</reference>
<dbReference type="EMBL" id="FOLQ01000025">
    <property type="protein sequence ID" value="SFF02592.1"/>
    <property type="molecule type" value="Genomic_DNA"/>
</dbReference>
<keyword evidence="15" id="KW-1185">Reference proteome</keyword>
<dbReference type="OrthoDB" id="594725at2"/>
<evidence type="ECO:0000256" key="9">
    <source>
        <dbReference type="ARBA" id="ARBA00023012"/>
    </source>
</evidence>
<keyword evidence="8 11" id="KW-1133">Transmembrane helix</keyword>
<dbReference type="SUPFAM" id="SSF55874">
    <property type="entry name" value="ATPase domain of HSP90 chaperone/DNA topoisomerase II/histidine kinase"/>
    <property type="match status" value="1"/>
</dbReference>
<keyword evidence="4" id="KW-0597">Phosphoprotein</keyword>
<dbReference type="InterPro" id="IPR005467">
    <property type="entry name" value="His_kinase_dom"/>
</dbReference>
<evidence type="ECO:0000256" key="2">
    <source>
        <dbReference type="ARBA" id="ARBA00004370"/>
    </source>
</evidence>
<dbReference type="PANTHER" id="PTHR45436">
    <property type="entry name" value="SENSOR HISTIDINE KINASE YKOH"/>
    <property type="match status" value="1"/>
</dbReference>
<keyword evidence="6 11" id="KW-0812">Transmembrane</keyword>
<evidence type="ECO:0000256" key="5">
    <source>
        <dbReference type="ARBA" id="ARBA00022679"/>
    </source>
</evidence>
<evidence type="ECO:0000256" key="1">
    <source>
        <dbReference type="ARBA" id="ARBA00000085"/>
    </source>
</evidence>
<dbReference type="InterPro" id="IPR036097">
    <property type="entry name" value="HisK_dim/P_sf"/>
</dbReference>
<evidence type="ECO:0000259" key="13">
    <source>
        <dbReference type="PROSITE" id="PS50885"/>
    </source>
</evidence>
<evidence type="ECO:0000256" key="6">
    <source>
        <dbReference type="ARBA" id="ARBA00022692"/>
    </source>
</evidence>
<dbReference type="STRING" id="662367.SAMN05216167_12530"/>
<keyword evidence="10 11" id="KW-0472">Membrane</keyword>
<sequence length="464" mass="51566">MLIRHKLTLLFTGIVLAIQLAFTSFVYTFYSVYRQQGFTVRLQGKARLFGRVMISRHSAQGVLDRALNATDLQTLTEEHISIFDQQGKLVFTNQLPAFVQKETRLIPALAQQSPLTFTINRNEGVGIVYQDRGLSYSIFVTGYDRLGHSKQQNLFMILLVANIGGFLLILVGGWYFAGRFLRPLASMVSMVRSVQPVSDAHLHLRLNEGNQTDEIAQLAITFNQLLTQLQATFENQRQFVAHASHELRTPLTTVLGTLETSHQYDSDPIDFRLSMEVAMRELTKLVGLTNSLLNLAKSGDGSLAMRPIRLEECVMAAVSQVKRKRTGCSILFQFGQMPDDDFFMVLGNEILLTTAIQNVIDNGCKYSEQAVHVDLFTQLADGLHVITITDQGIGISPDDLPHVFEPLYRGQNAGKVDGFGVGLAITQQVIQRHRGTISLTDSPTTGTMVRIELPALDAKPVTVV</sequence>
<dbReference type="EC" id="2.7.13.3" evidence="3"/>
<dbReference type="InterPro" id="IPR003660">
    <property type="entry name" value="HAMP_dom"/>
</dbReference>
<gene>
    <name evidence="14" type="ORF">SAMN05216167_12530</name>
</gene>
<dbReference type="InterPro" id="IPR003661">
    <property type="entry name" value="HisK_dim/P_dom"/>
</dbReference>
<proteinExistence type="predicted"/>
<accession>A0A1I2FB25</accession>
<evidence type="ECO:0000313" key="14">
    <source>
        <dbReference type="EMBL" id="SFF02592.1"/>
    </source>
</evidence>
<dbReference type="PANTHER" id="PTHR45436:SF5">
    <property type="entry name" value="SENSOR HISTIDINE KINASE TRCS"/>
    <property type="match status" value="1"/>
</dbReference>
<dbReference type="AlphaFoldDB" id="A0A1I2FB25"/>
<dbReference type="Gene3D" id="1.10.287.130">
    <property type="match status" value="1"/>
</dbReference>
<keyword evidence="7 14" id="KW-0418">Kinase</keyword>
<dbReference type="SMART" id="SM00388">
    <property type="entry name" value="HisKA"/>
    <property type="match status" value="1"/>
</dbReference>
<dbReference type="SMART" id="SM00304">
    <property type="entry name" value="HAMP"/>
    <property type="match status" value="1"/>
</dbReference>
<dbReference type="RefSeq" id="WP_093833704.1">
    <property type="nucleotide sequence ID" value="NZ_FOLQ01000025.1"/>
</dbReference>
<organism evidence="14 15">
    <name type="scientific">Spirosoma endophyticum</name>
    <dbReference type="NCBI Taxonomy" id="662367"/>
    <lineage>
        <taxon>Bacteria</taxon>
        <taxon>Pseudomonadati</taxon>
        <taxon>Bacteroidota</taxon>
        <taxon>Cytophagia</taxon>
        <taxon>Cytophagales</taxon>
        <taxon>Cytophagaceae</taxon>
        <taxon>Spirosoma</taxon>
    </lineage>
</organism>
<keyword evidence="9" id="KW-0902">Two-component regulatory system</keyword>
<dbReference type="CDD" id="cd00082">
    <property type="entry name" value="HisKA"/>
    <property type="match status" value="1"/>
</dbReference>
<feature type="domain" description="HAMP" evidence="13">
    <location>
        <begin position="178"/>
        <end position="234"/>
    </location>
</feature>
<dbReference type="PRINTS" id="PR00344">
    <property type="entry name" value="BCTRLSENSOR"/>
</dbReference>
<dbReference type="GO" id="GO:0005886">
    <property type="term" value="C:plasma membrane"/>
    <property type="evidence" value="ECO:0007669"/>
    <property type="project" value="TreeGrafter"/>
</dbReference>
<comment type="catalytic activity">
    <reaction evidence="1">
        <text>ATP + protein L-histidine = ADP + protein N-phospho-L-histidine.</text>
        <dbReference type="EC" id="2.7.13.3"/>
    </reaction>
</comment>
<evidence type="ECO:0000256" key="7">
    <source>
        <dbReference type="ARBA" id="ARBA00022777"/>
    </source>
</evidence>
<evidence type="ECO:0000256" key="8">
    <source>
        <dbReference type="ARBA" id="ARBA00022989"/>
    </source>
</evidence>
<dbReference type="Pfam" id="PF00672">
    <property type="entry name" value="HAMP"/>
    <property type="match status" value="1"/>
</dbReference>
<protein>
    <recommendedName>
        <fullName evidence="3">histidine kinase</fullName>
        <ecNumber evidence="3">2.7.13.3</ecNumber>
    </recommendedName>
</protein>
<dbReference type="PROSITE" id="PS50885">
    <property type="entry name" value="HAMP"/>
    <property type="match status" value="1"/>
</dbReference>
<dbReference type="SUPFAM" id="SSF47384">
    <property type="entry name" value="Homodimeric domain of signal transducing histidine kinase"/>
    <property type="match status" value="1"/>
</dbReference>
<name>A0A1I2FB25_9BACT</name>
<dbReference type="PROSITE" id="PS50109">
    <property type="entry name" value="HIS_KIN"/>
    <property type="match status" value="1"/>
</dbReference>
<evidence type="ECO:0000256" key="4">
    <source>
        <dbReference type="ARBA" id="ARBA00022553"/>
    </source>
</evidence>
<dbReference type="Gene3D" id="3.30.565.10">
    <property type="entry name" value="Histidine kinase-like ATPase, C-terminal domain"/>
    <property type="match status" value="1"/>
</dbReference>
<dbReference type="InterPro" id="IPR050428">
    <property type="entry name" value="TCS_sensor_his_kinase"/>
</dbReference>
<evidence type="ECO:0000256" key="3">
    <source>
        <dbReference type="ARBA" id="ARBA00012438"/>
    </source>
</evidence>
<dbReference type="Pfam" id="PF00512">
    <property type="entry name" value="HisKA"/>
    <property type="match status" value="1"/>
</dbReference>
<evidence type="ECO:0000259" key="12">
    <source>
        <dbReference type="PROSITE" id="PS50109"/>
    </source>
</evidence>
<feature type="transmembrane region" description="Helical" evidence="11">
    <location>
        <begin position="154"/>
        <end position="177"/>
    </location>
</feature>
<dbReference type="GO" id="GO:0000155">
    <property type="term" value="F:phosphorelay sensor kinase activity"/>
    <property type="evidence" value="ECO:0007669"/>
    <property type="project" value="InterPro"/>
</dbReference>
<dbReference type="InterPro" id="IPR004358">
    <property type="entry name" value="Sig_transdc_His_kin-like_C"/>
</dbReference>
<evidence type="ECO:0000256" key="10">
    <source>
        <dbReference type="ARBA" id="ARBA00023136"/>
    </source>
</evidence>
<dbReference type="InterPro" id="IPR036890">
    <property type="entry name" value="HATPase_C_sf"/>
</dbReference>
<dbReference type="Gene3D" id="6.10.340.10">
    <property type="match status" value="1"/>
</dbReference>
<dbReference type="SMART" id="SM00387">
    <property type="entry name" value="HATPase_c"/>
    <property type="match status" value="1"/>
</dbReference>